<dbReference type="Proteomes" id="UP000654918">
    <property type="component" value="Unassembled WGS sequence"/>
</dbReference>
<sequence length="220" mass="25666">MHRDVFAPWCGGQDAALTDSRHRAVHYVKKRIMERFGVDDPSDAFVVFPDELGGLGLVNPFFSFFANRQHRAHYEDDKKAFDKERPASRAERVQELRWFEASEVVKPEEMNVFLDFQEWKTHRETTNDDLAYLYRDLFDKRATSKRAGREPRLSREFKASLYSLPAMADVTKAEMLWLIQMYWDEVHEKFGGPHLVDRQSLPLGVLAVMAGKPVRWGMVL</sequence>
<reference evidence="1" key="1">
    <citation type="journal article" date="2020" name="Phytopathology">
        <title>Genome Sequence Resources of Colletotrichum truncatum, C. plurivorum, C. musicola, and C. sojae: Four Species Pathogenic to Soybean (Glycine max).</title>
        <authorList>
            <person name="Rogerio F."/>
            <person name="Boufleur T.R."/>
            <person name="Ciampi-Guillardi M."/>
            <person name="Sukno S.A."/>
            <person name="Thon M.R."/>
            <person name="Massola Junior N.S."/>
            <person name="Baroncelli R."/>
        </authorList>
    </citation>
    <scope>NUCLEOTIDE SEQUENCE</scope>
    <source>
        <strain evidence="1">LFN00145</strain>
    </source>
</reference>
<protein>
    <submittedName>
        <fullName evidence="1">Uncharacterized protein</fullName>
    </submittedName>
</protein>
<evidence type="ECO:0000313" key="1">
    <source>
        <dbReference type="EMBL" id="KAF6822221.1"/>
    </source>
</evidence>
<dbReference type="EMBL" id="WIGO01000242">
    <property type="protein sequence ID" value="KAF6822221.1"/>
    <property type="molecule type" value="Genomic_DNA"/>
</dbReference>
<gene>
    <name evidence="1" type="ORF">CPLU01_12139</name>
</gene>
<dbReference type="PANTHER" id="PTHR37015">
    <property type="entry name" value="REVERSE TRANSCRIPTASE DOMAIN-CONTAINING PROTEIN"/>
    <property type="match status" value="1"/>
</dbReference>
<accession>A0A8H6K0W3</accession>
<name>A0A8H6K0W3_9PEZI</name>
<comment type="caution">
    <text evidence="1">The sequence shown here is derived from an EMBL/GenBank/DDBJ whole genome shotgun (WGS) entry which is preliminary data.</text>
</comment>
<evidence type="ECO:0000313" key="2">
    <source>
        <dbReference type="Proteomes" id="UP000654918"/>
    </source>
</evidence>
<organism evidence="1 2">
    <name type="scientific">Colletotrichum plurivorum</name>
    <dbReference type="NCBI Taxonomy" id="2175906"/>
    <lineage>
        <taxon>Eukaryota</taxon>
        <taxon>Fungi</taxon>
        <taxon>Dikarya</taxon>
        <taxon>Ascomycota</taxon>
        <taxon>Pezizomycotina</taxon>
        <taxon>Sordariomycetes</taxon>
        <taxon>Hypocreomycetidae</taxon>
        <taxon>Glomerellales</taxon>
        <taxon>Glomerellaceae</taxon>
        <taxon>Colletotrichum</taxon>
        <taxon>Colletotrichum orchidearum species complex</taxon>
    </lineage>
</organism>
<dbReference type="AlphaFoldDB" id="A0A8H6K0W3"/>
<dbReference type="PANTHER" id="PTHR37015:SF2">
    <property type="entry name" value="REVERSE TRANSCRIPTASE DOMAIN-CONTAINING PROTEIN"/>
    <property type="match status" value="1"/>
</dbReference>
<proteinExistence type="predicted"/>
<keyword evidence="2" id="KW-1185">Reference proteome</keyword>